<evidence type="ECO:0000313" key="2">
    <source>
        <dbReference type="Proteomes" id="UP000054538"/>
    </source>
</evidence>
<name>A0A0D0DTM4_9AGAM</name>
<proteinExistence type="predicted"/>
<dbReference type="HOGENOM" id="CLU_2758515_0_0_1"/>
<evidence type="ECO:0000313" key="1">
    <source>
        <dbReference type="EMBL" id="KIK97313.1"/>
    </source>
</evidence>
<sequence length="70" mass="7768">MVGTRLVVLSEGRSSACHVRRACLNLCHVEAFRFPSPLLPSDHLRPIVYLLNRDPLLQFPAARGSTLLEG</sequence>
<protein>
    <submittedName>
        <fullName evidence="1">Uncharacterized protein</fullName>
    </submittedName>
</protein>
<gene>
    <name evidence="1" type="ORF">PAXRUDRAFT_238192</name>
</gene>
<reference evidence="1 2" key="1">
    <citation type="submission" date="2014-04" db="EMBL/GenBank/DDBJ databases">
        <authorList>
            <consortium name="DOE Joint Genome Institute"/>
            <person name="Kuo A."/>
            <person name="Kohler A."/>
            <person name="Jargeat P."/>
            <person name="Nagy L.G."/>
            <person name="Floudas D."/>
            <person name="Copeland A."/>
            <person name="Barry K.W."/>
            <person name="Cichocki N."/>
            <person name="Veneault-Fourrey C."/>
            <person name="LaButti K."/>
            <person name="Lindquist E.A."/>
            <person name="Lipzen A."/>
            <person name="Lundell T."/>
            <person name="Morin E."/>
            <person name="Murat C."/>
            <person name="Sun H."/>
            <person name="Tunlid A."/>
            <person name="Henrissat B."/>
            <person name="Grigoriev I.V."/>
            <person name="Hibbett D.S."/>
            <person name="Martin F."/>
            <person name="Nordberg H.P."/>
            <person name="Cantor M.N."/>
            <person name="Hua S.X."/>
        </authorList>
    </citation>
    <scope>NUCLEOTIDE SEQUENCE [LARGE SCALE GENOMIC DNA]</scope>
    <source>
        <strain evidence="1 2">Ve08.2h10</strain>
    </source>
</reference>
<dbReference type="Proteomes" id="UP000054538">
    <property type="component" value="Unassembled WGS sequence"/>
</dbReference>
<organism evidence="1 2">
    <name type="scientific">Paxillus rubicundulus Ve08.2h10</name>
    <dbReference type="NCBI Taxonomy" id="930991"/>
    <lineage>
        <taxon>Eukaryota</taxon>
        <taxon>Fungi</taxon>
        <taxon>Dikarya</taxon>
        <taxon>Basidiomycota</taxon>
        <taxon>Agaricomycotina</taxon>
        <taxon>Agaricomycetes</taxon>
        <taxon>Agaricomycetidae</taxon>
        <taxon>Boletales</taxon>
        <taxon>Paxilineae</taxon>
        <taxon>Paxillaceae</taxon>
        <taxon>Paxillus</taxon>
    </lineage>
</organism>
<reference evidence="2" key="2">
    <citation type="submission" date="2015-01" db="EMBL/GenBank/DDBJ databases">
        <title>Evolutionary Origins and Diversification of the Mycorrhizal Mutualists.</title>
        <authorList>
            <consortium name="DOE Joint Genome Institute"/>
            <consortium name="Mycorrhizal Genomics Consortium"/>
            <person name="Kohler A."/>
            <person name="Kuo A."/>
            <person name="Nagy L.G."/>
            <person name="Floudas D."/>
            <person name="Copeland A."/>
            <person name="Barry K.W."/>
            <person name="Cichocki N."/>
            <person name="Veneault-Fourrey C."/>
            <person name="LaButti K."/>
            <person name="Lindquist E.A."/>
            <person name="Lipzen A."/>
            <person name="Lundell T."/>
            <person name="Morin E."/>
            <person name="Murat C."/>
            <person name="Riley R."/>
            <person name="Ohm R."/>
            <person name="Sun H."/>
            <person name="Tunlid A."/>
            <person name="Henrissat B."/>
            <person name="Grigoriev I.V."/>
            <person name="Hibbett D.S."/>
            <person name="Martin F."/>
        </authorList>
    </citation>
    <scope>NUCLEOTIDE SEQUENCE [LARGE SCALE GENOMIC DNA]</scope>
    <source>
        <strain evidence="2">Ve08.2h10</strain>
    </source>
</reference>
<dbReference type="InParanoid" id="A0A0D0DTM4"/>
<dbReference type="AlphaFoldDB" id="A0A0D0DTM4"/>
<dbReference type="EMBL" id="KN824942">
    <property type="protein sequence ID" value="KIK97313.1"/>
    <property type="molecule type" value="Genomic_DNA"/>
</dbReference>
<accession>A0A0D0DTM4</accession>
<keyword evidence="2" id="KW-1185">Reference proteome</keyword>